<dbReference type="OrthoDB" id="9805337at2"/>
<evidence type="ECO:0000259" key="5">
    <source>
        <dbReference type="Pfam" id="PF01266"/>
    </source>
</evidence>
<dbReference type="EMBL" id="LDPH01000013">
    <property type="protein sequence ID" value="KLV25751.1"/>
    <property type="molecule type" value="Genomic_DNA"/>
</dbReference>
<evidence type="ECO:0000313" key="7">
    <source>
        <dbReference type="Proteomes" id="UP000036045"/>
    </source>
</evidence>
<dbReference type="GO" id="GO:0016491">
    <property type="term" value="F:oxidoreductase activity"/>
    <property type="evidence" value="ECO:0007669"/>
    <property type="project" value="UniProtKB-KW"/>
</dbReference>
<dbReference type="Gene3D" id="3.50.50.60">
    <property type="entry name" value="FAD/NAD(P)-binding domain"/>
    <property type="match status" value="1"/>
</dbReference>
<evidence type="ECO:0000256" key="1">
    <source>
        <dbReference type="ARBA" id="ARBA00001974"/>
    </source>
</evidence>
<dbReference type="InterPro" id="IPR036188">
    <property type="entry name" value="FAD/NAD-bd_sf"/>
</dbReference>
<evidence type="ECO:0000256" key="2">
    <source>
        <dbReference type="ARBA" id="ARBA00009410"/>
    </source>
</evidence>
<gene>
    <name evidence="6" type="ORF">ABW02_14220</name>
</gene>
<evidence type="ECO:0000256" key="4">
    <source>
        <dbReference type="ARBA" id="ARBA00023002"/>
    </source>
</evidence>
<organism evidence="6 7">
    <name type="scientific">Niallia circulans</name>
    <name type="common">Bacillus circulans</name>
    <dbReference type="NCBI Taxonomy" id="1397"/>
    <lineage>
        <taxon>Bacteria</taxon>
        <taxon>Bacillati</taxon>
        <taxon>Bacillota</taxon>
        <taxon>Bacilli</taxon>
        <taxon>Bacillales</taxon>
        <taxon>Bacillaceae</taxon>
        <taxon>Niallia</taxon>
    </lineage>
</organism>
<accession>A0A0J1IIJ0</accession>
<dbReference type="SUPFAM" id="SSF54373">
    <property type="entry name" value="FAD-linked reductases, C-terminal domain"/>
    <property type="match status" value="1"/>
</dbReference>
<reference evidence="6 7" key="1">
    <citation type="submission" date="2015-05" db="EMBL/GenBank/DDBJ databases">
        <title>Whole genome sequence and identification of bacterial endophytes from Costus igneus.</title>
        <authorList>
            <person name="Lee Y.P."/>
            <person name="Gan H.M."/>
            <person name="Eng W."/>
            <person name="Wheatley M.S."/>
            <person name="Caraballo A."/>
            <person name="Polter S."/>
            <person name="Savka M.A."/>
            <person name="Hudson A.O."/>
        </authorList>
    </citation>
    <scope>NUCLEOTIDE SEQUENCE [LARGE SCALE GENOMIC DNA]</scope>
    <source>
        <strain evidence="6 7">RIT379</strain>
    </source>
</reference>
<comment type="similarity">
    <text evidence="2">Belongs to the DadA oxidoreductase family.</text>
</comment>
<name>A0A0J1IIJ0_NIACI</name>
<protein>
    <submittedName>
        <fullName evidence="6">Oxidoreductase</fullName>
    </submittedName>
</protein>
<proteinExistence type="inferred from homology"/>
<keyword evidence="3" id="KW-0285">Flavoprotein</keyword>
<dbReference type="Pfam" id="PF01266">
    <property type="entry name" value="DAO"/>
    <property type="match status" value="1"/>
</dbReference>
<feature type="domain" description="FAD dependent oxidoreductase" evidence="5">
    <location>
        <begin position="3"/>
        <end position="351"/>
    </location>
</feature>
<sequence>MKRIVVVGGGILGAATTFELAKRGAEVIVIDREDRGQATKAAAGIICPWNSQRRNKKWYLLAREGAKYYPSLVNDLHNYHSLNTGYKKVGALSLHSDIAKLEAMKERTLKRKIDAPEIGDIDILSSSEAQSLFPLLAPGYMALHISGAARVNGWALRNALMEASKQLGASFIHSSCTLLREGNTIKGVKLSDNTSIYADEVVIAAGVWANELLEPLHLAFDVKAQKGQILHIQLKDIQCSNWPVVMPPHDQYLLTLEDNTIVIGATHENTTELSPHVTIEGIKEIIDKALLFAPGLLEGIWREVKVGFRPFTNDFLPVFGRVKHYEGITLANGLGASGLTMGPFIGQQLAKFLLHSESDIDFSPYSIDSSIQER</sequence>
<evidence type="ECO:0000256" key="3">
    <source>
        <dbReference type="ARBA" id="ARBA00022630"/>
    </source>
</evidence>
<keyword evidence="4" id="KW-0560">Oxidoreductase</keyword>
<dbReference type="InterPro" id="IPR006076">
    <property type="entry name" value="FAD-dep_OxRdtase"/>
</dbReference>
<keyword evidence="7" id="KW-1185">Reference proteome</keyword>
<dbReference type="PATRIC" id="fig|1397.4.peg.994"/>
<dbReference type="SUPFAM" id="SSF51905">
    <property type="entry name" value="FAD/NAD(P)-binding domain"/>
    <property type="match status" value="1"/>
</dbReference>
<dbReference type="AlphaFoldDB" id="A0A0J1IIJ0"/>
<comment type="caution">
    <text evidence="6">The sequence shown here is derived from an EMBL/GenBank/DDBJ whole genome shotgun (WGS) entry which is preliminary data.</text>
</comment>
<dbReference type="Gene3D" id="3.30.9.10">
    <property type="entry name" value="D-Amino Acid Oxidase, subunit A, domain 2"/>
    <property type="match status" value="1"/>
</dbReference>
<dbReference type="GO" id="GO:0005737">
    <property type="term" value="C:cytoplasm"/>
    <property type="evidence" value="ECO:0007669"/>
    <property type="project" value="TreeGrafter"/>
</dbReference>
<dbReference type="PANTHER" id="PTHR13847">
    <property type="entry name" value="SARCOSINE DEHYDROGENASE-RELATED"/>
    <property type="match status" value="1"/>
</dbReference>
<comment type="cofactor">
    <cofactor evidence="1">
        <name>FAD</name>
        <dbReference type="ChEBI" id="CHEBI:57692"/>
    </cofactor>
</comment>
<evidence type="ECO:0000313" key="6">
    <source>
        <dbReference type="EMBL" id="KLV25751.1"/>
    </source>
</evidence>
<dbReference type="Proteomes" id="UP000036045">
    <property type="component" value="Unassembled WGS sequence"/>
</dbReference>
<dbReference type="PANTHER" id="PTHR13847:SF286">
    <property type="entry name" value="D-AMINO ACID DEHYDROGENASE"/>
    <property type="match status" value="1"/>
</dbReference>
<dbReference type="RefSeq" id="WP_047942921.1">
    <property type="nucleotide sequence ID" value="NZ_JAMAUJ010000001.1"/>
</dbReference>